<dbReference type="STRING" id="745531.A0A0C3SAF6"/>
<name>A0A0C3SAF6_PHLG1</name>
<accession>A0A0C3SAF6</accession>
<dbReference type="AlphaFoldDB" id="A0A0C3SAF6"/>
<gene>
    <name evidence="3" type="ORF">PHLGIDRAFT_30239</name>
</gene>
<keyword evidence="1" id="KW-0812">Transmembrane</keyword>
<feature type="signal peptide" evidence="2">
    <location>
        <begin position="1"/>
        <end position="21"/>
    </location>
</feature>
<keyword evidence="1" id="KW-1133">Transmembrane helix</keyword>
<evidence type="ECO:0000313" key="3">
    <source>
        <dbReference type="EMBL" id="KIP06995.1"/>
    </source>
</evidence>
<dbReference type="OrthoDB" id="3233375at2759"/>
<evidence type="ECO:0000256" key="2">
    <source>
        <dbReference type="SAM" id="SignalP"/>
    </source>
</evidence>
<organism evidence="3 4">
    <name type="scientific">Phlebiopsis gigantea (strain 11061_1 CR5-6)</name>
    <name type="common">White-rot fungus</name>
    <name type="synonym">Peniophora gigantea</name>
    <dbReference type="NCBI Taxonomy" id="745531"/>
    <lineage>
        <taxon>Eukaryota</taxon>
        <taxon>Fungi</taxon>
        <taxon>Dikarya</taxon>
        <taxon>Basidiomycota</taxon>
        <taxon>Agaricomycotina</taxon>
        <taxon>Agaricomycetes</taxon>
        <taxon>Polyporales</taxon>
        <taxon>Phanerochaetaceae</taxon>
        <taxon>Phlebiopsis</taxon>
    </lineage>
</organism>
<proteinExistence type="predicted"/>
<evidence type="ECO:0000313" key="4">
    <source>
        <dbReference type="Proteomes" id="UP000053257"/>
    </source>
</evidence>
<protein>
    <submittedName>
        <fullName evidence="3">Uncharacterized protein</fullName>
    </submittedName>
</protein>
<dbReference type="HOGENOM" id="CLU_082771_0_0_1"/>
<keyword evidence="2" id="KW-0732">Signal</keyword>
<keyword evidence="4" id="KW-1185">Reference proteome</keyword>
<feature type="transmembrane region" description="Helical" evidence="1">
    <location>
        <begin position="180"/>
        <end position="204"/>
    </location>
</feature>
<dbReference type="EMBL" id="KN840506">
    <property type="protein sequence ID" value="KIP06995.1"/>
    <property type="molecule type" value="Genomic_DNA"/>
</dbReference>
<dbReference type="Proteomes" id="UP000053257">
    <property type="component" value="Unassembled WGS sequence"/>
</dbReference>
<sequence>MRLGVFHILLASASLVTYAAASPIRVVVVSSYEEVATNVRFVDGKPVVSEIHRFSGPLPIIPTAPAPQTNQGVGRHPGCGLKNKALSVTNKFREMFGLPLIATAPHHHHQHQHEEHAPMPLPFIGLTPIAPEFNDVPTQQGAKVVHVGHPMGHRRPQFHRSFLHRVHRALMVLGPWEGRAVAFVLGCGIGVLLRMFWVMTIVVFRAFRGRRSNDEADVHDVLVFEADAEDILVPPPQYTDEKVALIATDEKKP</sequence>
<evidence type="ECO:0000256" key="1">
    <source>
        <dbReference type="SAM" id="Phobius"/>
    </source>
</evidence>
<keyword evidence="1" id="KW-0472">Membrane</keyword>
<feature type="chain" id="PRO_5002181303" evidence="2">
    <location>
        <begin position="22"/>
        <end position="253"/>
    </location>
</feature>
<reference evidence="3 4" key="1">
    <citation type="journal article" date="2014" name="PLoS Genet.">
        <title>Analysis of the Phlebiopsis gigantea genome, transcriptome and secretome provides insight into its pioneer colonization strategies of wood.</title>
        <authorList>
            <person name="Hori C."/>
            <person name="Ishida T."/>
            <person name="Igarashi K."/>
            <person name="Samejima M."/>
            <person name="Suzuki H."/>
            <person name="Master E."/>
            <person name="Ferreira P."/>
            <person name="Ruiz-Duenas F.J."/>
            <person name="Held B."/>
            <person name="Canessa P."/>
            <person name="Larrondo L.F."/>
            <person name="Schmoll M."/>
            <person name="Druzhinina I.S."/>
            <person name="Kubicek C.P."/>
            <person name="Gaskell J.A."/>
            <person name="Kersten P."/>
            <person name="St John F."/>
            <person name="Glasner J."/>
            <person name="Sabat G."/>
            <person name="Splinter BonDurant S."/>
            <person name="Syed K."/>
            <person name="Yadav J."/>
            <person name="Mgbeahuruike A.C."/>
            <person name="Kovalchuk A."/>
            <person name="Asiegbu F.O."/>
            <person name="Lackner G."/>
            <person name="Hoffmeister D."/>
            <person name="Rencoret J."/>
            <person name="Gutierrez A."/>
            <person name="Sun H."/>
            <person name="Lindquist E."/>
            <person name="Barry K."/>
            <person name="Riley R."/>
            <person name="Grigoriev I.V."/>
            <person name="Henrissat B."/>
            <person name="Kues U."/>
            <person name="Berka R.M."/>
            <person name="Martinez A.T."/>
            <person name="Covert S.F."/>
            <person name="Blanchette R.A."/>
            <person name="Cullen D."/>
        </authorList>
    </citation>
    <scope>NUCLEOTIDE SEQUENCE [LARGE SCALE GENOMIC DNA]</scope>
    <source>
        <strain evidence="3 4">11061_1 CR5-6</strain>
    </source>
</reference>